<organism evidence="2 3">
    <name type="scientific">Arenibacter palladensis</name>
    <dbReference type="NCBI Taxonomy" id="237373"/>
    <lineage>
        <taxon>Bacteria</taxon>
        <taxon>Pseudomonadati</taxon>
        <taxon>Bacteroidota</taxon>
        <taxon>Flavobacteriia</taxon>
        <taxon>Flavobacteriales</taxon>
        <taxon>Flavobacteriaceae</taxon>
        <taxon>Arenibacter</taxon>
    </lineage>
</organism>
<evidence type="ECO:0000256" key="1">
    <source>
        <dbReference type="SAM" id="SignalP"/>
    </source>
</evidence>
<sequence>MKTRIGKLVWAMLLIFAISACSSTQSLQEYYVDNADNPNFLSVDLPVSLLNMEKADLTEDQREALNSLKKLNILAFKITEDNLLEFQKEKANINAILKNGKFTELMKMNTSFGKASVRYLGDDDAIDEVIIYGDSEDKGFMLVRVLGKNMNPAKLVQFMKAIEKSDYKGEGLGEIGNFLKG</sequence>
<dbReference type="OrthoDB" id="1143555at2"/>
<dbReference type="PROSITE" id="PS51257">
    <property type="entry name" value="PROKAR_LIPOPROTEIN"/>
    <property type="match status" value="1"/>
</dbReference>
<keyword evidence="1" id="KW-0732">Signal</keyword>
<dbReference type="EMBL" id="FQUX01000009">
    <property type="protein sequence ID" value="SHF90051.1"/>
    <property type="molecule type" value="Genomic_DNA"/>
</dbReference>
<evidence type="ECO:0000313" key="3">
    <source>
        <dbReference type="Proteomes" id="UP000184406"/>
    </source>
</evidence>
<dbReference type="AlphaFoldDB" id="A0A1M5FFX5"/>
<evidence type="ECO:0008006" key="4">
    <source>
        <dbReference type="Google" id="ProtNLM"/>
    </source>
</evidence>
<reference evidence="3" key="1">
    <citation type="submission" date="2016-11" db="EMBL/GenBank/DDBJ databases">
        <authorList>
            <person name="Varghese N."/>
            <person name="Submissions S."/>
        </authorList>
    </citation>
    <scope>NUCLEOTIDE SEQUENCE [LARGE SCALE GENOMIC DNA]</scope>
    <source>
        <strain evidence="3">DSM 17539</strain>
    </source>
</reference>
<name>A0A1M5FFX5_9FLAO</name>
<evidence type="ECO:0000313" key="2">
    <source>
        <dbReference type="EMBL" id="SHF90051.1"/>
    </source>
</evidence>
<dbReference type="InterPro" id="IPR025348">
    <property type="entry name" value="DUF4252"/>
</dbReference>
<feature type="signal peptide" evidence="1">
    <location>
        <begin position="1"/>
        <end position="22"/>
    </location>
</feature>
<dbReference type="RefSeq" id="WP_072864488.1">
    <property type="nucleotide sequence ID" value="NZ_FQUX01000009.1"/>
</dbReference>
<gene>
    <name evidence="2" type="ORF">SAMN03080594_10934</name>
</gene>
<accession>A0A1M5FFX5</accession>
<dbReference type="Proteomes" id="UP000184406">
    <property type="component" value="Unassembled WGS sequence"/>
</dbReference>
<proteinExistence type="predicted"/>
<feature type="chain" id="PRO_5013359198" description="DUF4252 domain-containing protein" evidence="1">
    <location>
        <begin position="23"/>
        <end position="181"/>
    </location>
</feature>
<dbReference type="Pfam" id="PF14060">
    <property type="entry name" value="DUF4252"/>
    <property type="match status" value="1"/>
</dbReference>
<protein>
    <recommendedName>
        <fullName evidence="4">DUF4252 domain-containing protein</fullName>
    </recommendedName>
</protein>
<keyword evidence="3" id="KW-1185">Reference proteome</keyword>